<reference evidence="1" key="1">
    <citation type="journal article" date="2020" name="Stud. Mycol.">
        <title>101 Dothideomycetes genomes: a test case for predicting lifestyles and emergence of pathogens.</title>
        <authorList>
            <person name="Haridas S."/>
            <person name="Albert R."/>
            <person name="Binder M."/>
            <person name="Bloem J."/>
            <person name="Labutti K."/>
            <person name="Salamov A."/>
            <person name="Andreopoulos B."/>
            <person name="Baker S."/>
            <person name="Barry K."/>
            <person name="Bills G."/>
            <person name="Bluhm B."/>
            <person name="Cannon C."/>
            <person name="Castanera R."/>
            <person name="Culley D."/>
            <person name="Daum C."/>
            <person name="Ezra D."/>
            <person name="Gonzalez J."/>
            <person name="Henrissat B."/>
            <person name="Kuo A."/>
            <person name="Liang C."/>
            <person name="Lipzen A."/>
            <person name="Lutzoni F."/>
            <person name="Magnuson J."/>
            <person name="Mondo S."/>
            <person name="Nolan M."/>
            <person name="Ohm R."/>
            <person name="Pangilinan J."/>
            <person name="Park H.-J."/>
            <person name="Ramirez L."/>
            <person name="Alfaro M."/>
            <person name="Sun H."/>
            <person name="Tritt A."/>
            <person name="Yoshinaga Y."/>
            <person name="Zwiers L.-H."/>
            <person name="Turgeon B."/>
            <person name="Goodwin S."/>
            <person name="Spatafora J."/>
            <person name="Crous P."/>
            <person name="Grigoriev I."/>
        </authorList>
    </citation>
    <scope>NUCLEOTIDE SEQUENCE</scope>
    <source>
        <strain evidence="1">CBS 123094</strain>
    </source>
</reference>
<dbReference type="AlphaFoldDB" id="A0A6A5WAI7"/>
<evidence type="ECO:0000313" key="1">
    <source>
        <dbReference type="EMBL" id="KAF1997914.1"/>
    </source>
</evidence>
<accession>A0A6A5WAI7</accession>
<protein>
    <submittedName>
        <fullName evidence="1">Uncharacterized protein</fullName>
    </submittedName>
</protein>
<dbReference type="Proteomes" id="UP000799779">
    <property type="component" value="Unassembled WGS sequence"/>
</dbReference>
<evidence type="ECO:0000313" key="2">
    <source>
        <dbReference type="Proteomes" id="UP000799779"/>
    </source>
</evidence>
<organism evidence="1 2">
    <name type="scientific">Amniculicola lignicola CBS 123094</name>
    <dbReference type="NCBI Taxonomy" id="1392246"/>
    <lineage>
        <taxon>Eukaryota</taxon>
        <taxon>Fungi</taxon>
        <taxon>Dikarya</taxon>
        <taxon>Ascomycota</taxon>
        <taxon>Pezizomycotina</taxon>
        <taxon>Dothideomycetes</taxon>
        <taxon>Pleosporomycetidae</taxon>
        <taxon>Pleosporales</taxon>
        <taxon>Amniculicolaceae</taxon>
        <taxon>Amniculicola</taxon>
    </lineage>
</organism>
<dbReference type="EMBL" id="ML977608">
    <property type="protein sequence ID" value="KAF1997914.1"/>
    <property type="molecule type" value="Genomic_DNA"/>
</dbReference>
<sequence length="152" mass="17153">MHTRMQVRELALLEWRPRKAHRSLGRSSPAIQGGSHIQTARQCRQLSQSGMAGSERWHNPIVHWQSRRRLFEGKQRVLFGDATVRHLIQVHLCERDTLNRCLSVHSMSPGVIGGGGLVNARGELHMLSDCPNASLVENTLPLQRTPGELFRP</sequence>
<name>A0A6A5WAI7_9PLEO</name>
<gene>
    <name evidence="1" type="ORF">P154DRAFT_270032</name>
</gene>
<keyword evidence="2" id="KW-1185">Reference proteome</keyword>
<proteinExistence type="predicted"/>